<proteinExistence type="predicted"/>
<reference evidence="2" key="1">
    <citation type="journal article" date="2010" name="PLoS Negl. Trop. Dis.">
        <title>The genome sequence of Trypanosoma brucei gambiense, causative agent of chronic human african trypanosomiasis.</title>
        <authorList>
            <person name="Jackson A.P."/>
            <person name="Sanders M."/>
            <person name="Berry A."/>
            <person name="McQuillan J."/>
            <person name="Aslett M.A."/>
            <person name="Quail M.A."/>
            <person name="Chukualim B."/>
            <person name="Capewell P."/>
            <person name="MacLeod A."/>
            <person name="Melville S.E."/>
            <person name="Gibson W."/>
            <person name="Barry J.D."/>
            <person name="Berriman M."/>
            <person name="Hertz-Fowler C."/>
        </authorList>
    </citation>
    <scope>NUCLEOTIDE SEQUENCE [LARGE SCALE GENOMIC DNA]</scope>
    <source>
        <strain evidence="2">MHOM/CI/86/DAL972</strain>
    </source>
</reference>
<dbReference type="RefSeq" id="XP_011779261.1">
    <property type="nucleotide sequence ID" value="XM_011780959.1"/>
</dbReference>
<name>D0A5P6_TRYB9</name>
<dbReference type="EMBL" id="FN554974">
    <property type="protein sequence ID" value="CBH16997.1"/>
    <property type="molecule type" value="Genomic_DNA"/>
</dbReference>
<evidence type="ECO:0000313" key="2">
    <source>
        <dbReference type="Proteomes" id="UP000002316"/>
    </source>
</evidence>
<sequence length="40" mass="4744">MATSPATLQRRYFRRVTAMSRRWLAIKRLRGMPSEALNSY</sequence>
<evidence type="ECO:0000313" key="1">
    <source>
        <dbReference type="EMBL" id="CBH16997.1"/>
    </source>
</evidence>
<organism evidence="1 2">
    <name type="scientific">Trypanosoma brucei gambiense (strain MHOM/CI/86/DAL972)</name>
    <dbReference type="NCBI Taxonomy" id="679716"/>
    <lineage>
        <taxon>Eukaryota</taxon>
        <taxon>Discoba</taxon>
        <taxon>Euglenozoa</taxon>
        <taxon>Kinetoplastea</taxon>
        <taxon>Metakinetoplastina</taxon>
        <taxon>Trypanosomatida</taxon>
        <taxon>Trypanosomatidae</taxon>
        <taxon>Trypanosoma</taxon>
    </lineage>
</organism>
<gene>
    <name evidence="1" type="ORF">TbgDal_XI1120</name>
</gene>
<dbReference type="Proteomes" id="UP000002316">
    <property type="component" value="Chromosome 11"/>
</dbReference>
<dbReference type="KEGG" id="tbg:TbgDal_XI1120"/>
<protein>
    <submittedName>
        <fullName evidence="1">Uncharacterized protein</fullName>
    </submittedName>
</protein>
<dbReference type="AlphaFoldDB" id="D0A5P6"/>
<accession>D0A5P6</accession>
<dbReference type="GeneID" id="23866266"/>